<dbReference type="InterPro" id="IPR008928">
    <property type="entry name" value="6-hairpin_glycosidase_sf"/>
</dbReference>
<feature type="chain" id="PRO_5005601854" description="N-acylglucosamine 2-epimerase" evidence="10">
    <location>
        <begin position="19"/>
        <end position="420"/>
    </location>
</feature>
<evidence type="ECO:0000313" key="11">
    <source>
        <dbReference type="EMBL" id="KOO25875.1"/>
    </source>
</evidence>
<dbReference type="OrthoDB" id="414129at2759"/>
<protein>
    <recommendedName>
        <fullName evidence="3">N-acylglucosamine 2-epimerase</fullName>
        <ecNumber evidence="2">5.1.3.8</ecNumber>
    </recommendedName>
    <alternativeName>
        <fullName evidence="7">GlcNAc 2-epimerase</fullName>
    </alternativeName>
    <alternativeName>
        <fullName evidence="5">N-acetyl-D-glucosamine 2-epimerase</fullName>
    </alternativeName>
    <alternativeName>
        <fullName evidence="6">Renin-binding protein</fullName>
    </alternativeName>
</protein>
<dbReference type="Pfam" id="PF07221">
    <property type="entry name" value="GlcNAc_2-epim"/>
    <property type="match status" value="1"/>
</dbReference>
<gene>
    <name evidence="11" type="ORF">Ctob_012054</name>
</gene>
<accession>A0A0M0JHB8</accession>
<organism evidence="11 12">
    <name type="scientific">Chrysochromulina tobinii</name>
    <dbReference type="NCBI Taxonomy" id="1460289"/>
    <lineage>
        <taxon>Eukaryota</taxon>
        <taxon>Haptista</taxon>
        <taxon>Haptophyta</taxon>
        <taxon>Prymnesiophyceae</taxon>
        <taxon>Prymnesiales</taxon>
        <taxon>Chrysochromulinaceae</taxon>
        <taxon>Chrysochromulina</taxon>
    </lineage>
</organism>
<comment type="similarity">
    <text evidence="1">Belongs to the N-acylglucosamine 2-epimerase family.</text>
</comment>
<evidence type="ECO:0000256" key="9">
    <source>
        <dbReference type="ARBA" id="ARBA00046544"/>
    </source>
</evidence>
<keyword evidence="4" id="KW-0413">Isomerase</keyword>
<evidence type="ECO:0000256" key="4">
    <source>
        <dbReference type="ARBA" id="ARBA00023235"/>
    </source>
</evidence>
<evidence type="ECO:0000256" key="2">
    <source>
        <dbReference type="ARBA" id="ARBA00013176"/>
    </source>
</evidence>
<proteinExistence type="inferred from homology"/>
<dbReference type="GO" id="GO:0005975">
    <property type="term" value="P:carbohydrate metabolic process"/>
    <property type="evidence" value="ECO:0007669"/>
    <property type="project" value="InterPro"/>
</dbReference>
<dbReference type="GO" id="GO:0050121">
    <property type="term" value="F:N-acylglucosamine 2-epimerase activity"/>
    <property type="evidence" value="ECO:0007669"/>
    <property type="project" value="UniProtKB-EC"/>
</dbReference>
<dbReference type="InterPro" id="IPR012341">
    <property type="entry name" value="6hp_glycosidase-like_sf"/>
</dbReference>
<reference evidence="12" key="1">
    <citation type="journal article" date="2015" name="PLoS Genet.">
        <title>Genome Sequence and Transcriptome Analyses of Chrysochromulina tobin: Metabolic Tools for Enhanced Algal Fitness in the Prominent Order Prymnesiales (Haptophyceae).</title>
        <authorList>
            <person name="Hovde B.T."/>
            <person name="Deodato C.R."/>
            <person name="Hunsperger H.M."/>
            <person name="Ryken S.A."/>
            <person name="Yost W."/>
            <person name="Jha R.K."/>
            <person name="Patterson J."/>
            <person name="Monnat R.J. Jr."/>
            <person name="Barlow S.B."/>
            <person name="Starkenburg S.R."/>
            <person name="Cattolico R.A."/>
        </authorList>
    </citation>
    <scope>NUCLEOTIDE SEQUENCE</scope>
    <source>
        <strain evidence="12">CCMP291</strain>
    </source>
</reference>
<evidence type="ECO:0000256" key="3">
    <source>
        <dbReference type="ARBA" id="ARBA00014959"/>
    </source>
</evidence>
<comment type="subunit">
    <text evidence="9">Homodimer. Forms a heterodimer with renin and inhibits its activity.</text>
</comment>
<evidence type="ECO:0000313" key="12">
    <source>
        <dbReference type="Proteomes" id="UP000037460"/>
    </source>
</evidence>
<feature type="signal peptide" evidence="10">
    <location>
        <begin position="1"/>
        <end position="18"/>
    </location>
</feature>
<evidence type="ECO:0000256" key="6">
    <source>
        <dbReference type="ARBA" id="ARBA00031909"/>
    </source>
</evidence>
<comment type="catalytic activity">
    <reaction evidence="8">
        <text>an N-acyl-D-glucosamine = an N-acyl-D-mannosamine</text>
        <dbReference type="Rhea" id="RHEA:19033"/>
        <dbReference type="ChEBI" id="CHEBI:16062"/>
        <dbReference type="ChEBI" id="CHEBI:17274"/>
        <dbReference type="EC" id="5.1.3.8"/>
    </reaction>
    <physiologicalReaction direction="left-to-right" evidence="8">
        <dbReference type="Rhea" id="RHEA:19034"/>
    </physiologicalReaction>
    <physiologicalReaction direction="right-to-left" evidence="8">
        <dbReference type="Rhea" id="RHEA:19035"/>
    </physiologicalReaction>
</comment>
<keyword evidence="10" id="KW-0732">Signal</keyword>
<evidence type="ECO:0000256" key="8">
    <source>
        <dbReference type="ARBA" id="ARBA00034243"/>
    </source>
</evidence>
<sequence>MSSIHRFLLVLRVAAISAVPWQSDAPKSQDFFSKDFLVDHINFILNFYEPRVLDSTGGFFQGFFQNGTTFDAHFKQIVSSARMVINFMRASNITGRPELLALGSHGLDYVENVHYQRTTDQYAFSILDGKPADMTQQAYAYAFLLGMHSSVVKAGVASNDSNVVRIFSHLERFFYLGDQQAAYLDTIAANGTVDTYRGQNSNMHMCEMLIAAYEATNNRTYLARAEALAHTFAVVLAAKAGGFVWEHYDEQWNINWNYNINDPSNIYRPWGFQPGHQMEWAKNLLNLNRHEPAAWKVQRARELFDGAWSLAWDDAYGGLVYGFAPNRSWCDTGKYFWVQAEALATAALLHEATSNMTYLHQYKRLWSYIWQKWVDHRYGAWYGFNLTRENELVNDRKAIAGAKCDYHSMQACITTLTVFE</sequence>
<evidence type="ECO:0000256" key="1">
    <source>
        <dbReference type="ARBA" id="ARBA00008558"/>
    </source>
</evidence>
<evidence type="ECO:0000256" key="5">
    <source>
        <dbReference type="ARBA" id="ARBA00031608"/>
    </source>
</evidence>
<evidence type="ECO:0000256" key="7">
    <source>
        <dbReference type="ARBA" id="ARBA00033215"/>
    </source>
</evidence>
<dbReference type="SUPFAM" id="SSF48208">
    <property type="entry name" value="Six-hairpin glycosidases"/>
    <property type="match status" value="1"/>
</dbReference>
<keyword evidence="12" id="KW-1185">Reference proteome</keyword>
<dbReference type="EC" id="5.1.3.8" evidence="2"/>
<dbReference type="EMBL" id="JWZX01002918">
    <property type="protein sequence ID" value="KOO25875.1"/>
    <property type="molecule type" value="Genomic_DNA"/>
</dbReference>
<dbReference type="InterPro" id="IPR010819">
    <property type="entry name" value="AGE/CE"/>
</dbReference>
<name>A0A0M0JHB8_9EUKA</name>
<dbReference type="AlphaFoldDB" id="A0A0M0JHB8"/>
<dbReference type="Gene3D" id="1.50.10.10">
    <property type="match status" value="1"/>
</dbReference>
<evidence type="ECO:0000256" key="10">
    <source>
        <dbReference type="SAM" id="SignalP"/>
    </source>
</evidence>
<dbReference type="Proteomes" id="UP000037460">
    <property type="component" value="Unassembled WGS sequence"/>
</dbReference>
<comment type="caution">
    <text evidence="11">The sequence shown here is derived from an EMBL/GenBank/DDBJ whole genome shotgun (WGS) entry which is preliminary data.</text>
</comment>
<dbReference type="PANTHER" id="PTHR15108">
    <property type="entry name" value="N-ACYLGLUCOSAMINE-2-EPIMERASE"/>
    <property type="match status" value="1"/>
</dbReference>